<dbReference type="Gene3D" id="3.40.50.1000">
    <property type="entry name" value="HAD superfamily/HAD-like"/>
    <property type="match status" value="1"/>
</dbReference>
<evidence type="ECO:0000313" key="2">
    <source>
        <dbReference type="EMBL" id="APZ44226.1"/>
    </source>
</evidence>
<organism evidence="2 3">
    <name type="scientific">Acidihalobacter ferrooxydans</name>
    <dbReference type="NCBI Taxonomy" id="1765967"/>
    <lineage>
        <taxon>Bacteria</taxon>
        <taxon>Pseudomonadati</taxon>
        <taxon>Pseudomonadota</taxon>
        <taxon>Gammaproteobacteria</taxon>
        <taxon>Chromatiales</taxon>
        <taxon>Ectothiorhodospiraceae</taxon>
        <taxon>Acidihalobacter</taxon>
    </lineage>
</organism>
<reference evidence="2 3" key="1">
    <citation type="submission" date="2017-01" db="EMBL/GenBank/DDBJ databases">
        <title>Draft sequence of Acidihalobacter ferrooxidans strain DSM 14175 (strain V8).</title>
        <authorList>
            <person name="Khaleque H.N."/>
            <person name="Ramsay J.P."/>
            <person name="Murphy R.J.T."/>
            <person name="Kaksonen A.H."/>
            <person name="Boxall N.J."/>
            <person name="Watkin E.L.J."/>
        </authorList>
    </citation>
    <scope>NUCLEOTIDE SEQUENCE [LARGE SCALE GENOMIC DNA]</scope>
    <source>
        <strain evidence="2 3">V8</strain>
    </source>
</reference>
<dbReference type="Pfam" id="PF25109">
    <property type="entry name" value="HAD_PNKP"/>
    <property type="match status" value="1"/>
</dbReference>
<dbReference type="KEGG" id="afy:BW247_14955"/>
<dbReference type="EMBL" id="CP019434">
    <property type="protein sequence ID" value="APZ44226.1"/>
    <property type="molecule type" value="Genomic_DNA"/>
</dbReference>
<dbReference type="RefSeq" id="WP_076837849.1">
    <property type="nucleotide sequence ID" value="NZ_CP019434.1"/>
</dbReference>
<protein>
    <recommendedName>
        <fullName evidence="1">Polynucleotide kinase PNKP phosphatase domain-containing protein</fullName>
    </recommendedName>
</protein>
<dbReference type="InterPro" id="IPR056782">
    <property type="entry name" value="HAD_PNKP"/>
</dbReference>
<accession>A0A1P8UK60</accession>
<feature type="domain" description="Polynucleotide kinase PNKP phosphatase" evidence="1">
    <location>
        <begin position="6"/>
        <end position="119"/>
    </location>
</feature>
<dbReference type="Proteomes" id="UP000243807">
    <property type="component" value="Chromosome"/>
</dbReference>
<dbReference type="InterPro" id="IPR036412">
    <property type="entry name" value="HAD-like_sf"/>
</dbReference>
<dbReference type="OrthoDB" id="7592866at2"/>
<gene>
    <name evidence="2" type="ORF">BW247_14955</name>
</gene>
<evidence type="ECO:0000259" key="1">
    <source>
        <dbReference type="Pfam" id="PF25109"/>
    </source>
</evidence>
<dbReference type="STRING" id="1765967.BW247_14955"/>
<proteinExistence type="predicted"/>
<dbReference type="SUPFAM" id="SSF56784">
    <property type="entry name" value="HAD-like"/>
    <property type="match status" value="1"/>
</dbReference>
<dbReference type="AlphaFoldDB" id="A0A1P8UK60"/>
<keyword evidence="3" id="KW-1185">Reference proteome</keyword>
<name>A0A1P8UK60_9GAMM</name>
<sequence>MPNPTEIVLCGLDGVLALIDHRLHFLRNDEGIRDWDAFYAACDDDMPNLPLIQRLNLAREEGYPVLLITGRNAAVRGPTEAWLARWNIGHDGLWMRPADSRISTARFKIEIVERHLAGRKIRRVYESAHQLDFARWITQQSIACTLFGPNQGNGAAREILDLRNIRHACGHITLYPFYGDDDHAWDDRCAQLAQNSCLLCQADALDAERRQRHAQARAAAHERGLPPLAGSDRQIAWAEGIRLSAFGAIDKVQQWVDRHAEAAQAEDPDHWQTVTQGIARATAWLEEQTDARWWIDHRQGIANHLDAGRTLLSAVAEQEGYF</sequence>
<evidence type="ECO:0000313" key="3">
    <source>
        <dbReference type="Proteomes" id="UP000243807"/>
    </source>
</evidence>
<dbReference type="InterPro" id="IPR023214">
    <property type="entry name" value="HAD_sf"/>
</dbReference>